<dbReference type="OrthoDB" id="10536863at2759"/>
<dbReference type="AlphaFoldDB" id="A0A6G1EEM0"/>
<protein>
    <submittedName>
        <fullName evidence="1">Uncharacterized protein</fullName>
    </submittedName>
</protein>
<reference evidence="1 2" key="1">
    <citation type="submission" date="2019-11" db="EMBL/GenBank/DDBJ databases">
        <title>Whole genome sequence of Oryza granulata.</title>
        <authorList>
            <person name="Li W."/>
        </authorList>
    </citation>
    <scope>NUCLEOTIDE SEQUENCE [LARGE SCALE GENOMIC DNA]</scope>
    <source>
        <strain evidence="2">cv. Menghai</strain>
        <tissue evidence="1">Leaf</tissue>
    </source>
</reference>
<sequence length="67" mass="7208">MSRGGSSGVRVPDGEVQVQRVDKIVVVTPPEKKAGDVEVDDIAWDFIRMKKKAFQGGNKPAVQAPMG</sequence>
<dbReference type="Proteomes" id="UP000479710">
    <property type="component" value="Unassembled WGS sequence"/>
</dbReference>
<evidence type="ECO:0000313" key="2">
    <source>
        <dbReference type="Proteomes" id="UP000479710"/>
    </source>
</evidence>
<proteinExistence type="predicted"/>
<name>A0A6G1EEM0_9ORYZ</name>
<gene>
    <name evidence="1" type="ORF">E2562_003410</name>
</gene>
<organism evidence="1 2">
    <name type="scientific">Oryza meyeriana var. granulata</name>
    <dbReference type="NCBI Taxonomy" id="110450"/>
    <lineage>
        <taxon>Eukaryota</taxon>
        <taxon>Viridiplantae</taxon>
        <taxon>Streptophyta</taxon>
        <taxon>Embryophyta</taxon>
        <taxon>Tracheophyta</taxon>
        <taxon>Spermatophyta</taxon>
        <taxon>Magnoliopsida</taxon>
        <taxon>Liliopsida</taxon>
        <taxon>Poales</taxon>
        <taxon>Poaceae</taxon>
        <taxon>BOP clade</taxon>
        <taxon>Oryzoideae</taxon>
        <taxon>Oryzeae</taxon>
        <taxon>Oryzinae</taxon>
        <taxon>Oryza</taxon>
        <taxon>Oryza meyeriana</taxon>
    </lineage>
</organism>
<dbReference type="EMBL" id="SPHZ02000003">
    <property type="protein sequence ID" value="KAF0923199.1"/>
    <property type="molecule type" value="Genomic_DNA"/>
</dbReference>
<evidence type="ECO:0000313" key="1">
    <source>
        <dbReference type="EMBL" id="KAF0923199.1"/>
    </source>
</evidence>
<comment type="caution">
    <text evidence="1">The sequence shown here is derived from an EMBL/GenBank/DDBJ whole genome shotgun (WGS) entry which is preliminary data.</text>
</comment>
<keyword evidence="2" id="KW-1185">Reference proteome</keyword>
<accession>A0A6G1EEM0</accession>